<dbReference type="EMBL" id="BARV01037605">
    <property type="protein sequence ID" value="GAI52475.1"/>
    <property type="molecule type" value="Genomic_DNA"/>
</dbReference>
<dbReference type="AlphaFoldDB" id="X1QNE1"/>
<accession>X1QNE1</accession>
<evidence type="ECO:0000256" key="2">
    <source>
        <dbReference type="ARBA" id="ARBA00022722"/>
    </source>
</evidence>
<evidence type="ECO:0000259" key="3">
    <source>
        <dbReference type="Pfam" id="PF07521"/>
    </source>
</evidence>
<dbReference type="PANTHER" id="PTHR11203:SF51">
    <property type="entry name" value="CLEAVAGE AND POLYADENYLATION SPECIFICITY FACTOR"/>
    <property type="match status" value="1"/>
</dbReference>
<dbReference type="Pfam" id="PF07521">
    <property type="entry name" value="RMMBL"/>
    <property type="match status" value="1"/>
</dbReference>
<evidence type="ECO:0000313" key="4">
    <source>
        <dbReference type="EMBL" id="GAI52475.1"/>
    </source>
</evidence>
<reference evidence="4" key="1">
    <citation type="journal article" date="2014" name="Front. Microbiol.">
        <title>High frequency of phylogenetically diverse reductive dehalogenase-homologous genes in deep subseafloor sedimentary metagenomes.</title>
        <authorList>
            <person name="Kawai M."/>
            <person name="Futagami T."/>
            <person name="Toyoda A."/>
            <person name="Takaki Y."/>
            <person name="Nishi S."/>
            <person name="Hori S."/>
            <person name="Arai W."/>
            <person name="Tsubouchi T."/>
            <person name="Morono Y."/>
            <person name="Uchiyama I."/>
            <person name="Ito T."/>
            <person name="Fujiyama A."/>
            <person name="Inagaki F."/>
            <person name="Takami H."/>
        </authorList>
    </citation>
    <scope>NUCLEOTIDE SEQUENCE</scope>
    <source>
        <strain evidence="4">Expedition CK06-06</strain>
    </source>
</reference>
<protein>
    <recommendedName>
        <fullName evidence="3">Zn-dependent metallo-hydrolase RNA specificity domain-containing protein</fullName>
    </recommendedName>
</protein>
<dbReference type="Gene3D" id="3.60.15.10">
    <property type="entry name" value="Ribonuclease Z/Hydroxyacylglutathione hydrolase-like"/>
    <property type="match status" value="1"/>
</dbReference>
<dbReference type="InterPro" id="IPR011108">
    <property type="entry name" value="RMMBL"/>
</dbReference>
<name>X1QNE1_9ZZZZ</name>
<dbReference type="GO" id="GO:0004521">
    <property type="term" value="F:RNA endonuclease activity"/>
    <property type="evidence" value="ECO:0007669"/>
    <property type="project" value="TreeGrafter"/>
</dbReference>
<organism evidence="4">
    <name type="scientific">marine sediment metagenome</name>
    <dbReference type="NCBI Taxonomy" id="412755"/>
    <lineage>
        <taxon>unclassified sequences</taxon>
        <taxon>metagenomes</taxon>
        <taxon>ecological metagenomes</taxon>
    </lineage>
</organism>
<feature type="domain" description="Zn-dependent metallo-hydrolase RNA specificity" evidence="3">
    <location>
        <begin position="30"/>
        <end position="81"/>
    </location>
</feature>
<dbReference type="PANTHER" id="PTHR11203">
    <property type="entry name" value="CLEAVAGE AND POLYADENYLATION SPECIFICITY FACTOR FAMILY MEMBER"/>
    <property type="match status" value="1"/>
</dbReference>
<evidence type="ECO:0000256" key="1">
    <source>
        <dbReference type="ARBA" id="ARBA00001947"/>
    </source>
</evidence>
<dbReference type="InterPro" id="IPR036866">
    <property type="entry name" value="RibonucZ/Hydroxyglut_hydro"/>
</dbReference>
<feature type="non-terminal residue" evidence="4">
    <location>
        <position position="1"/>
    </location>
</feature>
<gene>
    <name evidence="4" type="ORF">S06H3_58135</name>
</gene>
<keyword evidence="2" id="KW-0540">Nuclease</keyword>
<comment type="cofactor">
    <cofactor evidence="1">
        <name>Zn(2+)</name>
        <dbReference type="ChEBI" id="CHEBI:29105"/>
    </cofactor>
</comment>
<keyword evidence="2" id="KW-0378">Hydrolase</keyword>
<comment type="caution">
    <text evidence="4">The sequence shown here is derived from an EMBL/GenBank/DDBJ whole genome shotgun (WGS) entry which is preliminary data.</text>
</comment>
<dbReference type="SUPFAM" id="SSF56281">
    <property type="entry name" value="Metallo-hydrolase/oxidoreductase"/>
    <property type="match status" value="1"/>
</dbReference>
<dbReference type="InterPro" id="IPR050698">
    <property type="entry name" value="MBL"/>
</dbReference>
<dbReference type="Gene3D" id="3.40.50.10890">
    <property type="match status" value="1"/>
</dbReference>
<sequence length="99" mass="10824">GYQAEGTTGRKIQRGSKEIPLNVGGTIVNLEMKMNVETCDGFSGHSDRRQLTGFISNMSPRPERVIFGHGEESKCLDLSSTVHIYTTAAQDQNDQDAHG</sequence>
<proteinExistence type="predicted"/>